<keyword evidence="3" id="KW-0863">Zinc-finger</keyword>
<evidence type="ECO:0000256" key="4">
    <source>
        <dbReference type="ARBA" id="ARBA00022833"/>
    </source>
</evidence>
<keyword evidence="2" id="KW-0677">Repeat</keyword>
<evidence type="ECO:0000256" key="2">
    <source>
        <dbReference type="ARBA" id="ARBA00022737"/>
    </source>
</evidence>
<dbReference type="GO" id="GO:0008270">
    <property type="term" value="F:zinc ion binding"/>
    <property type="evidence" value="ECO:0007669"/>
    <property type="project" value="UniProtKB-KW"/>
</dbReference>
<protein>
    <submittedName>
        <fullName evidence="8">C2H2-type domain-containing protein</fullName>
    </submittedName>
</protein>
<keyword evidence="4" id="KW-0862">Zinc</keyword>
<feature type="compositionally biased region" description="Low complexity" evidence="5">
    <location>
        <begin position="1"/>
        <end position="16"/>
    </location>
</feature>
<dbReference type="GO" id="GO:0003677">
    <property type="term" value="F:DNA binding"/>
    <property type="evidence" value="ECO:0007669"/>
    <property type="project" value="UniProtKB-KW"/>
</dbReference>
<evidence type="ECO:0000313" key="7">
    <source>
        <dbReference type="Proteomes" id="UP000046393"/>
    </source>
</evidence>
<evidence type="ECO:0000313" key="8">
    <source>
        <dbReference type="WBParaSite" id="SMUV_0001010301-mRNA-1"/>
    </source>
</evidence>
<feature type="domain" description="C2H2-type" evidence="6">
    <location>
        <begin position="125"/>
        <end position="147"/>
    </location>
</feature>
<feature type="domain" description="C2H2-type" evidence="6">
    <location>
        <begin position="290"/>
        <end position="310"/>
    </location>
</feature>
<evidence type="ECO:0000256" key="1">
    <source>
        <dbReference type="ARBA" id="ARBA00022723"/>
    </source>
</evidence>
<dbReference type="SMART" id="SM00355">
    <property type="entry name" value="ZnF_C2H2"/>
    <property type="match status" value="5"/>
</dbReference>
<dbReference type="InterPro" id="IPR057618">
    <property type="entry name" value="Znf_POGZ/Z280C-D-like"/>
</dbReference>
<reference evidence="8" key="1">
    <citation type="submission" date="2017-02" db="UniProtKB">
        <authorList>
            <consortium name="WormBaseParasite"/>
        </authorList>
    </citation>
    <scope>IDENTIFICATION</scope>
</reference>
<keyword evidence="7" id="KW-1185">Reference proteome</keyword>
<name>A0A0N5AYQ5_9BILA</name>
<dbReference type="STRING" id="451379.A0A0N5AYQ5"/>
<dbReference type="Pfam" id="PF25429">
    <property type="entry name" value="zf-POGZ"/>
    <property type="match status" value="1"/>
</dbReference>
<organism evidence="7 8">
    <name type="scientific">Syphacia muris</name>
    <dbReference type="NCBI Taxonomy" id="451379"/>
    <lineage>
        <taxon>Eukaryota</taxon>
        <taxon>Metazoa</taxon>
        <taxon>Ecdysozoa</taxon>
        <taxon>Nematoda</taxon>
        <taxon>Chromadorea</taxon>
        <taxon>Rhabditida</taxon>
        <taxon>Spirurina</taxon>
        <taxon>Oxyuridomorpha</taxon>
        <taxon>Oxyuroidea</taxon>
        <taxon>Oxyuridae</taxon>
        <taxon>Syphacia</taxon>
    </lineage>
</organism>
<feature type="domain" description="C2H2-type" evidence="6">
    <location>
        <begin position="169"/>
        <end position="190"/>
    </location>
</feature>
<evidence type="ECO:0000256" key="3">
    <source>
        <dbReference type="ARBA" id="ARBA00022771"/>
    </source>
</evidence>
<dbReference type="AlphaFoldDB" id="A0A0N5AYQ5"/>
<accession>A0A0N5AYQ5</accession>
<dbReference type="PROSITE" id="PS00028">
    <property type="entry name" value="ZINC_FINGER_C2H2_1"/>
    <property type="match status" value="3"/>
</dbReference>
<dbReference type="InterPro" id="IPR013087">
    <property type="entry name" value="Znf_C2H2_type"/>
</dbReference>
<proteinExistence type="predicted"/>
<evidence type="ECO:0000256" key="5">
    <source>
        <dbReference type="SAM" id="MobiDB-lite"/>
    </source>
</evidence>
<dbReference type="WBParaSite" id="SMUV_0001010301-mRNA-1">
    <property type="protein sequence ID" value="SMUV_0001010301-mRNA-1"/>
    <property type="gene ID" value="SMUV_0001010301"/>
</dbReference>
<sequence length="476" mass="54610">MEVSSSTSDSDVIVLSDSDEDTNQDASLPTAGVSIMISDERPLDLGLFIPSTSGCEFINDSVTDRSLLKNKTFDMSVKDANASVGKSHSIRSMELEGDLNNSICDCFEPNAPPLSATYINNNFKCGVEGCSAILSNNISLMFHLWSHLVNLQPYGLKSSISELEKIRMCPQCLTVFPTCNQLQNHYIDVHEKSFSSSTCLTCEIVKDKKHHLIHAGLDAPYFCGKCRYRTSVRALFLDHFIQVHFNTATLLCPFCLLTMNVRNIRKENFLLCQQYTDHIFSHLKVPQFKCDKCALKFLTEDERLAHKKDHIKLNIRWNKKFYTKISRRKGIRLLPQDEGSYCLECFKRVSNVTQHFKRKYVCTDCKYTTNCRNSFLHHSLVGCSRQRRGITRKRVMEGCFLATNFLHNSKSNELVLKNKDVFNNYLKNEKTVSQEANECEIQKEEEEEAYHDQFPKLLEKPCNDSSILVYAKRQFV</sequence>
<keyword evidence="1" id="KW-0479">Metal-binding</keyword>
<feature type="region of interest" description="Disordered" evidence="5">
    <location>
        <begin position="1"/>
        <end position="27"/>
    </location>
</feature>
<evidence type="ECO:0000259" key="6">
    <source>
        <dbReference type="PROSITE" id="PS00028"/>
    </source>
</evidence>
<dbReference type="Proteomes" id="UP000046393">
    <property type="component" value="Unplaced"/>
</dbReference>
<dbReference type="PANTHER" id="PTHR24379:SF121">
    <property type="entry name" value="C2H2-TYPE DOMAIN-CONTAINING PROTEIN"/>
    <property type="match status" value="1"/>
</dbReference>
<dbReference type="PANTHER" id="PTHR24379">
    <property type="entry name" value="KRAB AND ZINC FINGER DOMAIN-CONTAINING"/>
    <property type="match status" value="1"/>
</dbReference>